<evidence type="ECO:0000313" key="5">
    <source>
        <dbReference type="Proteomes" id="UP000800092"/>
    </source>
</evidence>
<dbReference type="Gene3D" id="3.40.50.720">
    <property type="entry name" value="NAD(P)-binding Rossmann-like Domain"/>
    <property type="match status" value="1"/>
</dbReference>
<evidence type="ECO:0000313" key="4">
    <source>
        <dbReference type="EMBL" id="KAF2233604.1"/>
    </source>
</evidence>
<dbReference type="Proteomes" id="UP000800092">
    <property type="component" value="Unassembled WGS sequence"/>
</dbReference>
<sequence length="279" mass="29847">MASTTTPKPSLAFFGATGGCAGAALALALKAGYTVHALARTPSKLRKFMSETHSVPDDALNAHLHVVEGSVSDAQAVREVLLIGGTVASVVVFGIGSYPKFNKSLRTPFTLEDPHVCAGAMRAIVEAADGLKCYMRGEVGREQKPLVVTISTTGVTRKTRDVPAVVLPMYHYFLRVMHDDKREMEDILEAATVGSNKEGKKPFGRSVVIRPSLLTDGEPKGLEKVRVGWEAHADESKEGQGPAVGYAINRADVGAWIFAEVIEKEANTPWAGKAVSLTY</sequence>
<dbReference type="InterPro" id="IPR051606">
    <property type="entry name" value="Polyketide_Oxido-like"/>
</dbReference>
<dbReference type="Pfam" id="PF13460">
    <property type="entry name" value="NAD_binding_10"/>
    <property type="match status" value="1"/>
</dbReference>
<dbReference type="GO" id="GO:0004074">
    <property type="term" value="F:biliverdin reductase [NAD(P)H] activity"/>
    <property type="evidence" value="ECO:0007669"/>
    <property type="project" value="TreeGrafter"/>
</dbReference>
<evidence type="ECO:0000256" key="2">
    <source>
        <dbReference type="SAM" id="Phobius"/>
    </source>
</evidence>
<gene>
    <name evidence="4" type="ORF">EV356DRAFT_524406</name>
</gene>
<dbReference type="GO" id="GO:0042602">
    <property type="term" value="F:riboflavin reductase (NADPH) activity"/>
    <property type="evidence" value="ECO:0007669"/>
    <property type="project" value="TreeGrafter"/>
</dbReference>
<keyword evidence="2" id="KW-1133">Transmembrane helix</keyword>
<dbReference type="InterPro" id="IPR016040">
    <property type="entry name" value="NAD(P)-bd_dom"/>
</dbReference>
<organism evidence="4 5">
    <name type="scientific">Viridothelium virens</name>
    <name type="common">Speckled blister lichen</name>
    <name type="synonym">Trypethelium virens</name>
    <dbReference type="NCBI Taxonomy" id="1048519"/>
    <lineage>
        <taxon>Eukaryota</taxon>
        <taxon>Fungi</taxon>
        <taxon>Dikarya</taxon>
        <taxon>Ascomycota</taxon>
        <taxon>Pezizomycotina</taxon>
        <taxon>Dothideomycetes</taxon>
        <taxon>Dothideomycetes incertae sedis</taxon>
        <taxon>Trypetheliales</taxon>
        <taxon>Trypetheliaceae</taxon>
        <taxon>Viridothelium</taxon>
    </lineage>
</organism>
<dbReference type="PANTHER" id="PTHR43355:SF2">
    <property type="entry name" value="FLAVIN REDUCTASE (NADPH)"/>
    <property type="match status" value="1"/>
</dbReference>
<feature type="transmembrane region" description="Helical" evidence="2">
    <location>
        <begin position="80"/>
        <end position="98"/>
    </location>
</feature>
<keyword evidence="2" id="KW-0472">Membrane</keyword>
<protein>
    <recommendedName>
        <fullName evidence="3">NAD(P)-binding domain-containing protein</fullName>
    </recommendedName>
</protein>
<dbReference type="AlphaFoldDB" id="A0A6A6H684"/>
<dbReference type="SUPFAM" id="SSF51735">
    <property type="entry name" value="NAD(P)-binding Rossmann-fold domains"/>
    <property type="match status" value="1"/>
</dbReference>
<dbReference type="OrthoDB" id="63935at2759"/>
<feature type="domain" description="NAD(P)-binding" evidence="3">
    <location>
        <begin position="15"/>
        <end position="259"/>
    </location>
</feature>
<name>A0A6A6H684_VIRVR</name>
<evidence type="ECO:0000256" key="1">
    <source>
        <dbReference type="ARBA" id="ARBA00038376"/>
    </source>
</evidence>
<dbReference type="EMBL" id="ML991805">
    <property type="protein sequence ID" value="KAF2233604.1"/>
    <property type="molecule type" value="Genomic_DNA"/>
</dbReference>
<reference evidence="4" key="1">
    <citation type="journal article" date="2020" name="Stud. Mycol.">
        <title>101 Dothideomycetes genomes: a test case for predicting lifestyles and emergence of pathogens.</title>
        <authorList>
            <person name="Haridas S."/>
            <person name="Albert R."/>
            <person name="Binder M."/>
            <person name="Bloem J."/>
            <person name="Labutti K."/>
            <person name="Salamov A."/>
            <person name="Andreopoulos B."/>
            <person name="Baker S."/>
            <person name="Barry K."/>
            <person name="Bills G."/>
            <person name="Bluhm B."/>
            <person name="Cannon C."/>
            <person name="Castanera R."/>
            <person name="Culley D."/>
            <person name="Daum C."/>
            <person name="Ezra D."/>
            <person name="Gonzalez J."/>
            <person name="Henrissat B."/>
            <person name="Kuo A."/>
            <person name="Liang C."/>
            <person name="Lipzen A."/>
            <person name="Lutzoni F."/>
            <person name="Magnuson J."/>
            <person name="Mondo S."/>
            <person name="Nolan M."/>
            <person name="Ohm R."/>
            <person name="Pangilinan J."/>
            <person name="Park H.-J."/>
            <person name="Ramirez L."/>
            <person name="Alfaro M."/>
            <person name="Sun H."/>
            <person name="Tritt A."/>
            <person name="Yoshinaga Y."/>
            <person name="Zwiers L.-H."/>
            <person name="Turgeon B."/>
            <person name="Goodwin S."/>
            <person name="Spatafora J."/>
            <person name="Crous P."/>
            <person name="Grigoriev I."/>
        </authorList>
    </citation>
    <scope>NUCLEOTIDE SEQUENCE</scope>
    <source>
        <strain evidence="4">Tuck. ex Michener</strain>
    </source>
</reference>
<keyword evidence="5" id="KW-1185">Reference proteome</keyword>
<accession>A0A6A6H684</accession>
<dbReference type="PANTHER" id="PTHR43355">
    <property type="entry name" value="FLAVIN REDUCTASE (NADPH)"/>
    <property type="match status" value="1"/>
</dbReference>
<dbReference type="InterPro" id="IPR036291">
    <property type="entry name" value="NAD(P)-bd_dom_sf"/>
</dbReference>
<comment type="similarity">
    <text evidence="1">Belongs to the avfA family.</text>
</comment>
<proteinExistence type="inferred from homology"/>
<keyword evidence="2" id="KW-0812">Transmembrane</keyword>
<evidence type="ECO:0000259" key="3">
    <source>
        <dbReference type="Pfam" id="PF13460"/>
    </source>
</evidence>